<dbReference type="AlphaFoldDB" id="A0A076F282"/>
<dbReference type="Proteomes" id="UP000028488">
    <property type="component" value="Chromosome"/>
</dbReference>
<dbReference type="InterPro" id="IPR000838">
    <property type="entry name" value="RNA_pol_sigma70_ECF_CS"/>
</dbReference>
<dbReference type="SUPFAM" id="SSF88946">
    <property type="entry name" value="Sigma2 domain of RNA polymerase sigma factors"/>
    <property type="match status" value="1"/>
</dbReference>
<dbReference type="Pfam" id="PF04542">
    <property type="entry name" value="Sigma70_r2"/>
    <property type="match status" value="1"/>
</dbReference>
<accession>A0A076F282</accession>
<dbReference type="InterPro" id="IPR007627">
    <property type="entry name" value="RNA_pol_sigma70_r2"/>
</dbReference>
<dbReference type="SUPFAM" id="SSF88659">
    <property type="entry name" value="Sigma3 and sigma4 domains of RNA polymerase sigma factors"/>
    <property type="match status" value="1"/>
</dbReference>
<evidence type="ECO:0000259" key="9">
    <source>
        <dbReference type="Pfam" id="PF04545"/>
    </source>
</evidence>
<dbReference type="Gene3D" id="1.10.10.10">
    <property type="entry name" value="Winged helix-like DNA-binding domain superfamily/Winged helix DNA-binding domain"/>
    <property type="match status" value="1"/>
</dbReference>
<dbReference type="NCBIfam" id="NF007227">
    <property type="entry name" value="PRK09645.1"/>
    <property type="match status" value="1"/>
</dbReference>
<dbReference type="Gene3D" id="1.10.1740.10">
    <property type="match status" value="1"/>
</dbReference>
<proteinExistence type="inferred from homology"/>
<dbReference type="InterPro" id="IPR014284">
    <property type="entry name" value="RNA_pol_sigma-70_dom"/>
</dbReference>
<evidence type="ECO:0000256" key="6">
    <source>
        <dbReference type="RuleBase" id="RU000716"/>
    </source>
</evidence>
<evidence type="ECO:0000256" key="3">
    <source>
        <dbReference type="ARBA" id="ARBA00023082"/>
    </source>
</evidence>
<keyword evidence="5 6" id="KW-0804">Transcription</keyword>
<evidence type="ECO:0000313" key="10">
    <source>
        <dbReference type="EMBL" id="AII09874.1"/>
    </source>
</evidence>
<comment type="similarity">
    <text evidence="1 6">Belongs to the sigma-70 factor family. ECF subfamily.</text>
</comment>
<keyword evidence="2 6" id="KW-0805">Transcription regulation</keyword>
<feature type="domain" description="RNA polymerase sigma-70 region 4" evidence="9">
    <location>
        <begin position="110"/>
        <end position="158"/>
    </location>
</feature>
<keyword evidence="3 6" id="KW-0731">Sigma factor</keyword>
<keyword evidence="4 6" id="KW-0238">DNA-binding</keyword>
<dbReference type="Pfam" id="PF04545">
    <property type="entry name" value="Sigma70_r4"/>
    <property type="match status" value="1"/>
</dbReference>
<dbReference type="GO" id="GO:0003677">
    <property type="term" value="F:DNA binding"/>
    <property type="evidence" value="ECO:0007669"/>
    <property type="project" value="UniProtKB-KW"/>
</dbReference>
<dbReference type="InterPro" id="IPR013324">
    <property type="entry name" value="RNA_pol_sigma_r3/r4-like"/>
</dbReference>
<organism evidence="10 11">
    <name type="scientific">Rhodococcus opacus</name>
    <name type="common">Nocardia opaca</name>
    <dbReference type="NCBI Taxonomy" id="37919"/>
    <lineage>
        <taxon>Bacteria</taxon>
        <taxon>Bacillati</taxon>
        <taxon>Actinomycetota</taxon>
        <taxon>Actinomycetes</taxon>
        <taxon>Mycobacteriales</taxon>
        <taxon>Nocardiaceae</taxon>
        <taxon>Rhodococcus</taxon>
    </lineage>
</organism>
<dbReference type="CDD" id="cd06171">
    <property type="entry name" value="Sigma70_r4"/>
    <property type="match status" value="1"/>
</dbReference>
<evidence type="ECO:0000256" key="7">
    <source>
        <dbReference type="SAM" id="MobiDB-lite"/>
    </source>
</evidence>
<feature type="domain" description="RNA polymerase sigma-70 region 2" evidence="8">
    <location>
        <begin position="12"/>
        <end position="79"/>
    </location>
</feature>
<dbReference type="eggNOG" id="COG1595">
    <property type="taxonomic scope" value="Bacteria"/>
</dbReference>
<dbReference type="PANTHER" id="PTHR43133">
    <property type="entry name" value="RNA POLYMERASE ECF-TYPE SIGMA FACTO"/>
    <property type="match status" value="1"/>
</dbReference>
<feature type="region of interest" description="Disordered" evidence="7">
    <location>
        <begin position="79"/>
        <end position="98"/>
    </location>
</feature>
<dbReference type="NCBIfam" id="TIGR02937">
    <property type="entry name" value="sigma70-ECF"/>
    <property type="match status" value="1"/>
</dbReference>
<name>A0A076F282_RHOOP</name>
<dbReference type="InterPro" id="IPR036388">
    <property type="entry name" value="WH-like_DNA-bd_sf"/>
</dbReference>
<dbReference type="GO" id="GO:0006352">
    <property type="term" value="P:DNA-templated transcription initiation"/>
    <property type="evidence" value="ECO:0007669"/>
    <property type="project" value="InterPro"/>
</dbReference>
<dbReference type="InterPro" id="IPR013325">
    <property type="entry name" value="RNA_pol_sigma_r2"/>
</dbReference>
<sequence length="168" mass="18883">MADAQTELMHALYEEHAPAVWRYALRLTGDRARAEDIVQEVLLRAWKHPNVLDQSESSARAWLFTVARNLVFDEHRSARSQREVGMSSTPERAAPDSSDGALDAWMMGDALARLSPDHRAVLVLGYYRGMSTHQIADELGIPEGTVKSRMHYGLRALRLALQEMGVTR</sequence>
<dbReference type="InterPro" id="IPR007630">
    <property type="entry name" value="RNA_pol_sigma70_r4"/>
</dbReference>
<dbReference type="EMBL" id="CP008947">
    <property type="protein sequence ID" value="AII09874.1"/>
    <property type="molecule type" value="Genomic_DNA"/>
</dbReference>
<evidence type="ECO:0000313" key="11">
    <source>
        <dbReference type="Proteomes" id="UP000028488"/>
    </source>
</evidence>
<dbReference type="InterPro" id="IPR039425">
    <property type="entry name" value="RNA_pol_sigma-70-like"/>
</dbReference>
<gene>
    <name evidence="10" type="ORF">EP51_36635</name>
</gene>
<dbReference type="PROSITE" id="PS01063">
    <property type="entry name" value="SIGMA70_ECF"/>
    <property type="match status" value="1"/>
</dbReference>
<evidence type="ECO:0000256" key="5">
    <source>
        <dbReference type="ARBA" id="ARBA00023163"/>
    </source>
</evidence>
<evidence type="ECO:0000256" key="1">
    <source>
        <dbReference type="ARBA" id="ARBA00010641"/>
    </source>
</evidence>
<dbReference type="GO" id="GO:0016987">
    <property type="term" value="F:sigma factor activity"/>
    <property type="evidence" value="ECO:0007669"/>
    <property type="project" value="UniProtKB-KW"/>
</dbReference>
<reference evidence="10 11" key="1">
    <citation type="submission" date="2014-07" db="EMBL/GenBank/DDBJ databases">
        <title>Genome Sequence of Rhodococcus opacus Strain R7, a Biodegrader of Mono- and Polycyclic Aromatic Hydrocarbons.</title>
        <authorList>
            <person name="Di Gennaro P."/>
            <person name="Zampolli J."/>
            <person name="Presti I."/>
            <person name="Cappelletti M."/>
            <person name="D'Ursi P."/>
            <person name="Orro A."/>
            <person name="Mezzelani A."/>
            <person name="Milanesi L."/>
        </authorList>
    </citation>
    <scope>NUCLEOTIDE SEQUENCE [LARGE SCALE GENOMIC DNA]</scope>
    <source>
        <strain evidence="10 11">R7</strain>
    </source>
</reference>
<evidence type="ECO:0000256" key="2">
    <source>
        <dbReference type="ARBA" id="ARBA00023015"/>
    </source>
</evidence>
<evidence type="ECO:0000256" key="4">
    <source>
        <dbReference type="ARBA" id="ARBA00023125"/>
    </source>
</evidence>
<protein>
    <recommendedName>
        <fullName evidence="6">RNA polymerase sigma factor</fullName>
    </recommendedName>
</protein>
<evidence type="ECO:0000259" key="8">
    <source>
        <dbReference type="Pfam" id="PF04542"/>
    </source>
</evidence>
<dbReference type="RefSeq" id="WP_037226414.1">
    <property type="nucleotide sequence ID" value="NZ_CP008947.1"/>
</dbReference>
<dbReference type="PANTHER" id="PTHR43133:SF52">
    <property type="entry name" value="ECF RNA POLYMERASE SIGMA FACTOR SIGL"/>
    <property type="match status" value="1"/>
</dbReference>